<keyword evidence="3" id="KW-1185">Reference proteome</keyword>
<evidence type="ECO:0000313" key="2">
    <source>
        <dbReference type="EMBL" id="QTD50261.1"/>
    </source>
</evidence>
<proteinExistence type="predicted"/>
<feature type="domain" description="YubB ferredoxin-like" evidence="1">
    <location>
        <begin position="112"/>
        <end position="174"/>
    </location>
</feature>
<dbReference type="InterPro" id="IPR041329">
    <property type="entry name" value="YubB_C"/>
</dbReference>
<dbReference type="AlphaFoldDB" id="A0A8A4TMZ4"/>
<evidence type="ECO:0000313" key="3">
    <source>
        <dbReference type="Proteomes" id="UP000663929"/>
    </source>
</evidence>
<dbReference type="EMBL" id="CP071793">
    <property type="protein sequence ID" value="QTD50261.1"/>
    <property type="molecule type" value="Genomic_DNA"/>
</dbReference>
<evidence type="ECO:0000259" key="1">
    <source>
        <dbReference type="Pfam" id="PF18406"/>
    </source>
</evidence>
<accession>A0A8A4TMZ4</accession>
<dbReference type="KEGG" id="scor:J3U87_32145"/>
<organism evidence="2 3">
    <name type="scientific">Sulfidibacter corallicola</name>
    <dbReference type="NCBI Taxonomy" id="2818388"/>
    <lineage>
        <taxon>Bacteria</taxon>
        <taxon>Pseudomonadati</taxon>
        <taxon>Acidobacteriota</taxon>
        <taxon>Holophagae</taxon>
        <taxon>Acanthopleuribacterales</taxon>
        <taxon>Acanthopleuribacteraceae</taxon>
        <taxon>Sulfidibacter</taxon>
    </lineage>
</organism>
<name>A0A8A4TMZ4_SULCO</name>
<gene>
    <name evidence="2" type="ORF">J3U87_32145</name>
</gene>
<dbReference type="Pfam" id="PF18406">
    <property type="entry name" value="DUF1281_C"/>
    <property type="match status" value="1"/>
</dbReference>
<reference evidence="2" key="1">
    <citation type="submission" date="2021-03" db="EMBL/GenBank/DDBJ databases">
        <title>Acanthopleuribacteraceae sp. M133.</title>
        <authorList>
            <person name="Wang G."/>
        </authorList>
    </citation>
    <scope>NUCLEOTIDE SEQUENCE</scope>
    <source>
        <strain evidence="2">M133</strain>
    </source>
</reference>
<protein>
    <recommendedName>
        <fullName evidence="1">YubB ferredoxin-like domain-containing protein</fullName>
    </recommendedName>
</protein>
<dbReference type="Proteomes" id="UP000663929">
    <property type="component" value="Chromosome"/>
</dbReference>
<dbReference type="RefSeq" id="WP_237379891.1">
    <property type="nucleotide sequence ID" value="NZ_CP071793.1"/>
</dbReference>
<sequence>MPNWVTHRCTVLAGDCPFRDQGEALDFNRIVPMPEELKIDEILPYHLEERVVKAASTEDPEAAIETESLQEEERAIAFRLLGNLRRFGYASWYSWSCAHWGTQWNACGTPCERDSESVFHFVTAWATPEPLFQAIATKYSNLIAMVEYADQILGQSVGIYRLDEGNLTHEDLTGTVEGRDLAYELNQVTPFWCARCDDRREAIENDPWACNVCGGQLA</sequence>